<dbReference type="EMBL" id="LAZR01015376">
    <property type="protein sequence ID" value="KKM13456.1"/>
    <property type="molecule type" value="Genomic_DNA"/>
</dbReference>
<reference evidence="1" key="1">
    <citation type="journal article" date="2015" name="Nature">
        <title>Complex archaea that bridge the gap between prokaryotes and eukaryotes.</title>
        <authorList>
            <person name="Spang A."/>
            <person name="Saw J.H."/>
            <person name="Jorgensen S.L."/>
            <person name="Zaremba-Niedzwiedzka K."/>
            <person name="Martijn J."/>
            <person name="Lind A.E."/>
            <person name="van Eijk R."/>
            <person name="Schleper C."/>
            <person name="Guy L."/>
            <person name="Ettema T.J."/>
        </authorList>
    </citation>
    <scope>NUCLEOTIDE SEQUENCE</scope>
</reference>
<comment type="caution">
    <text evidence="1">The sequence shown here is derived from an EMBL/GenBank/DDBJ whole genome shotgun (WGS) entry which is preliminary data.</text>
</comment>
<name>A0A0F9HDK4_9ZZZZ</name>
<organism evidence="1">
    <name type="scientific">marine sediment metagenome</name>
    <dbReference type="NCBI Taxonomy" id="412755"/>
    <lineage>
        <taxon>unclassified sequences</taxon>
        <taxon>metagenomes</taxon>
        <taxon>ecological metagenomes</taxon>
    </lineage>
</organism>
<accession>A0A0F9HDK4</accession>
<evidence type="ECO:0000313" key="1">
    <source>
        <dbReference type="EMBL" id="KKM13456.1"/>
    </source>
</evidence>
<dbReference type="AlphaFoldDB" id="A0A0F9HDK4"/>
<proteinExistence type="predicted"/>
<protein>
    <submittedName>
        <fullName evidence="1">Uncharacterized protein</fullName>
    </submittedName>
</protein>
<gene>
    <name evidence="1" type="ORF">LCGC14_1716000</name>
</gene>
<sequence>MAKGCVCERCGRSDIMVSYRCEVCKRSVCALCITVNGDKQICRDCKGVRHEPVPA</sequence>